<comment type="caution">
    <text evidence="2">The sequence shown here is derived from an EMBL/GenBank/DDBJ whole genome shotgun (WGS) entry which is preliminary data.</text>
</comment>
<dbReference type="Gene3D" id="1.10.8.50">
    <property type="match status" value="1"/>
</dbReference>
<dbReference type="RefSeq" id="WP_136012013.1">
    <property type="nucleotide sequence ID" value="NZ_SRYE01000001.1"/>
</dbReference>
<dbReference type="OrthoDB" id="3197442at2"/>
<dbReference type="NCBIfam" id="NF041260">
    <property type="entry name" value="actino_IHF"/>
    <property type="match status" value="1"/>
</dbReference>
<dbReference type="Proteomes" id="UP000310263">
    <property type="component" value="Unassembled WGS sequence"/>
</dbReference>
<accession>A0A4S2F355</accession>
<dbReference type="InterPro" id="IPR055201">
    <property type="entry name" value="IHF-like_H2TH"/>
</dbReference>
<evidence type="ECO:0000313" key="2">
    <source>
        <dbReference type="EMBL" id="TGY63386.1"/>
    </source>
</evidence>
<dbReference type="SUPFAM" id="SSF46946">
    <property type="entry name" value="S13-like H2TH domain"/>
    <property type="match status" value="1"/>
</dbReference>
<evidence type="ECO:0000313" key="3">
    <source>
        <dbReference type="Proteomes" id="UP000310263"/>
    </source>
</evidence>
<dbReference type="InterPro" id="IPR047806">
    <property type="entry name" value="IHF_actinobact"/>
</dbReference>
<organism evidence="2 3">
    <name type="scientific">Muricaecibacterium torontonense</name>
    <dbReference type="NCBI Taxonomy" id="3032871"/>
    <lineage>
        <taxon>Bacteria</taxon>
        <taxon>Bacillati</taxon>
        <taxon>Actinomycetota</taxon>
        <taxon>Coriobacteriia</taxon>
        <taxon>Coriobacteriales</taxon>
        <taxon>Atopobiaceae</taxon>
        <taxon>Muricaecibacterium</taxon>
    </lineage>
</organism>
<name>A0A4S2F355_9ACTN</name>
<feature type="domain" description="Integration host factor-like helix-two turn-helix" evidence="1">
    <location>
        <begin position="41"/>
        <end position="101"/>
    </location>
</feature>
<keyword evidence="3" id="KW-1185">Reference proteome</keyword>
<gene>
    <name evidence="2" type="ORF">E5334_02500</name>
</gene>
<dbReference type="Pfam" id="PF22525">
    <property type="entry name" value="H2TH_5"/>
    <property type="match status" value="1"/>
</dbReference>
<proteinExistence type="predicted"/>
<reference evidence="2 3" key="1">
    <citation type="submission" date="2019-04" db="EMBL/GenBank/DDBJ databases">
        <title>Microbes associate with the intestines of laboratory mice.</title>
        <authorList>
            <person name="Navarre W."/>
            <person name="Wong E."/>
            <person name="Huang K."/>
            <person name="Tropini C."/>
            <person name="Ng K."/>
            <person name="Yu B."/>
        </authorList>
    </citation>
    <scope>NUCLEOTIDE SEQUENCE [LARGE SCALE GENOMIC DNA]</scope>
    <source>
        <strain evidence="2 3">NM07_P-09</strain>
    </source>
</reference>
<dbReference type="EMBL" id="SRYE01000001">
    <property type="protein sequence ID" value="TGY63386.1"/>
    <property type="molecule type" value="Genomic_DNA"/>
</dbReference>
<evidence type="ECO:0000259" key="1">
    <source>
        <dbReference type="Pfam" id="PF22525"/>
    </source>
</evidence>
<protein>
    <submittedName>
        <fullName evidence="2">Integration host factor</fullName>
    </submittedName>
</protein>
<dbReference type="AlphaFoldDB" id="A0A4S2F355"/>
<sequence>MADTNPQLNLIPEQRQAALAKAAEVRRARKEMLDAVAAGTLSLAQVFDRDDDVAKRTKVKRLLMALPGVGKVRCQSLMEVAGIPENRRVGGLGKNQKAQLLDLTA</sequence>
<dbReference type="GO" id="GO:0003676">
    <property type="term" value="F:nucleic acid binding"/>
    <property type="evidence" value="ECO:0007669"/>
    <property type="project" value="InterPro"/>
</dbReference>
<dbReference type="InterPro" id="IPR010979">
    <property type="entry name" value="Ribosomal_uS13-like_H2TH"/>
</dbReference>